<feature type="transmembrane region" description="Helical" evidence="9">
    <location>
        <begin position="323"/>
        <end position="341"/>
    </location>
</feature>
<dbReference type="OrthoDB" id="5293349at2"/>
<evidence type="ECO:0000256" key="8">
    <source>
        <dbReference type="ARBA" id="ARBA00037998"/>
    </source>
</evidence>
<evidence type="ECO:0000256" key="3">
    <source>
        <dbReference type="ARBA" id="ARBA00022475"/>
    </source>
</evidence>
<feature type="transmembrane region" description="Helical" evidence="9">
    <location>
        <begin position="253"/>
        <end position="276"/>
    </location>
</feature>
<dbReference type="GO" id="GO:0022857">
    <property type="term" value="F:transmembrane transporter activity"/>
    <property type="evidence" value="ECO:0007669"/>
    <property type="project" value="InterPro"/>
</dbReference>
<organism evidence="11 13">
    <name type="scientific">Paraburkholderia ginsengiterrae</name>
    <dbReference type="NCBI Taxonomy" id="1462993"/>
    <lineage>
        <taxon>Bacteria</taxon>
        <taxon>Pseudomonadati</taxon>
        <taxon>Pseudomonadota</taxon>
        <taxon>Betaproteobacteria</taxon>
        <taxon>Burkholderiales</taxon>
        <taxon>Burkholderiaceae</taxon>
        <taxon>Paraburkholderia</taxon>
    </lineage>
</organism>
<comment type="similarity">
    <text evidence="8">Belongs to the binding-protein-dependent transport system permease family. LivHM subfamily.</text>
</comment>
<keyword evidence="4 9" id="KW-0812">Transmembrane</keyword>
<dbReference type="GO" id="GO:0006865">
    <property type="term" value="P:amino acid transport"/>
    <property type="evidence" value="ECO:0007669"/>
    <property type="project" value="UniProtKB-KW"/>
</dbReference>
<keyword evidence="6 9" id="KW-1133">Transmembrane helix</keyword>
<dbReference type="EMBL" id="LXKA01000110">
    <property type="protein sequence ID" value="OAJ64192.1"/>
    <property type="molecule type" value="Genomic_DNA"/>
</dbReference>
<dbReference type="InterPro" id="IPR001851">
    <property type="entry name" value="ABC_transp_permease"/>
</dbReference>
<gene>
    <name evidence="10" type="ORF">A6V36_02270</name>
    <name evidence="11" type="ORF">A6V37_01470</name>
</gene>
<name>A0A1A9NB56_9BURK</name>
<evidence type="ECO:0000256" key="7">
    <source>
        <dbReference type="ARBA" id="ARBA00023136"/>
    </source>
</evidence>
<feature type="transmembrane region" description="Helical" evidence="9">
    <location>
        <begin position="288"/>
        <end position="311"/>
    </location>
</feature>
<feature type="transmembrane region" description="Helical" evidence="9">
    <location>
        <begin position="155"/>
        <end position="179"/>
    </location>
</feature>
<keyword evidence="12" id="KW-1185">Reference proteome</keyword>
<evidence type="ECO:0000256" key="9">
    <source>
        <dbReference type="SAM" id="Phobius"/>
    </source>
</evidence>
<protein>
    <submittedName>
        <fullName evidence="11">ABC transporter permease</fullName>
    </submittedName>
</protein>
<dbReference type="STRING" id="1462993.A6V36_02270"/>
<evidence type="ECO:0000256" key="5">
    <source>
        <dbReference type="ARBA" id="ARBA00022970"/>
    </source>
</evidence>
<feature type="transmembrane region" description="Helical" evidence="9">
    <location>
        <begin position="20"/>
        <end position="40"/>
    </location>
</feature>
<evidence type="ECO:0000256" key="2">
    <source>
        <dbReference type="ARBA" id="ARBA00022448"/>
    </source>
</evidence>
<dbReference type="PANTHER" id="PTHR11795">
    <property type="entry name" value="BRANCHED-CHAIN AMINO ACID TRANSPORT SYSTEM PERMEASE PROTEIN LIVH"/>
    <property type="match status" value="1"/>
</dbReference>
<dbReference type="Proteomes" id="UP000077961">
    <property type="component" value="Unassembled WGS sequence"/>
</dbReference>
<feature type="transmembrane region" description="Helical" evidence="9">
    <location>
        <begin position="199"/>
        <end position="221"/>
    </location>
</feature>
<sequence length="351" mass="37079">MDLSIAAILAQDGITTGAIYALLALALVLVFSVTRVIFIPQGEFVSYGALTLAALQTQKFPATCWLLMAMGAACFVVETAGLARHPERRRHAARTLVSLAGKYLLFPVAVYALTRGVFLQPLPMIAQIALTLLIVIPMGPFVYRLAYEPIAEATTLLLLIVAVAVHFAMVGLGLVMFGAEGSRTTAFSDATFNIGSLTISGQSLWVVGTAVVLIGALYLYFDRSISGKALRATSVNRLGARLVGIGTTQAGRLAFTLAAGLGALCGILVAPLTTIYYDSGFLIGLKGFVGAIIGGLISYPLAAAGSILVGLLESYSSFWASAYKEVIVFTLIIPVLLWRSLASPHAEEEEE</sequence>
<dbReference type="Pfam" id="PF02653">
    <property type="entry name" value="BPD_transp_2"/>
    <property type="match status" value="1"/>
</dbReference>
<feature type="transmembrane region" description="Helical" evidence="9">
    <location>
        <begin position="95"/>
        <end position="113"/>
    </location>
</feature>
<evidence type="ECO:0000313" key="10">
    <source>
        <dbReference type="EMBL" id="OAJ60637.1"/>
    </source>
</evidence>
<dbReference type="PANTHER" id="PTHR11795:SF450">
    <property type="entry name" value="ABC TRANSPORTER PERMEASE PROTEIN"/>
    <property type="match status" value="1"/>
</dbReference>
<proteinExistence type="inferred from homology"/>
<dbReference type="Proteomes" id="UP000078116">
    <property type="component" value="Unassembled WGS sequence"/>
</dbReference>
<evidence type="ECO:0000256" key="4">
    <source>
        <dbReference type="ARBA" id="ARBA00022692"/>
    </source>
</evidence>
<feature type="transmembrane region" description="Helical" evidence="9">
    <location>
        <begin position="125"/>
        <end position="143"/>
    </location>
</feature>
<comment type="subcellular location">
    <subcellularLocation>
        <location evidence="1">Cell membrane</location>
        <topology evidence="1">Multi-pass membrane protein</topology>
    </subcellularLocation>
</comment>
<evidence type="ECO:0000313" key="13">
    <source>
        <dbReference type="Proteomes" id="UP000078116"/>
    </source>
</evidence>
<evidence type="ECO:0000256" key="1">
    <source>
        <dbReference type="ARBA" id="ARBA00004651"/>
    </source>
</evidence>
<dbReference type="EMBL" id="LXJZ01000101">
    <property type="protein sequence ID" value="OAJ60637.1"/>
    <property type="molecule type" value="Genomic_DNA"/>
</dbReference>
<dbReference type="RefSeq" id="WP_064267019.1">
    <property type="nucleotide sequence ID" value="NZ_LXJZ01000101.1"/>
</dbReference>
<keyword evidence="2" id="KW-0813">Transport</keyword>
<keyword evidence="3" id="KW-1003">Cell membrane</keyword>
<evidence type="ECO:0000313" key="12">
    <source>
        <dbReference type="Proteomes" id="UP000077961"/>
    </source>
</evidence>
<keyword evidence="5" id="KW-0029">Amino-acid transport</keyword>
<dbReference type="AlphaFoldDB" id="A0A1A9NB56"/>
<comment type="caution">
    <text evidence="11">The sequence shown here is derived from an EMBL/GenBank/DDBJ whole genome shotgun (WGS) entry which is preliminary data.</text>
</comment>
<dbReference type="GO" id="GO:0005886">
    <property type="term" value="C:plasma membrane"/>
    <property type="evidence" value="ECO:0007669"/>
    <property type="project" value="UniProtKB-SubCell"/>
</dbReference>
<reference evidence="12 13" key="1">
    <citation type="submission" date="2016-04" db="EMBL/GenBank/DDBJ databases">
        <title>Reclassification of Paraburkholderia panaciterrae (Farh et al. 2015) Dobritsa &amp; Samadpour 2016 as a later homotypic synonym of Paraburkholderia ginsengiterrae (Farh et al. 2015) Dobritsa &amp; Samadpour 2016.</title>
        <authorList>
            <person name="Dobritsa A.P."/>
            <person name="Kutumbaka K."/>
            <person name="Samadpour M."/>
        </authorList>
    </citation>
    <scope>NUCLEOTIDE SEQUENCE [LARGE SCALE GENOMIC DNA]</scope>
    <source>
        <strain evidence="11 13">DCY85</strain>
        <strain evidence="10 12">DCY85-1</strain>
    </source>
</reference>
<feature type="transmembrane region" description="Helical" evidence="9">
    <location>
        <begin position="60"/>
        <end position="83"/>
    </location>
</feature>
<dbReference type="InterPro" id="IPR052157">
    <property type="entry name" value="BCAA_transport_permease"/>
</dbReference>
<dbReference type="CDD" id="cd06582">
    <property type="entry name" value="TM_PBP1_LivH_like"/>
    <property type="match status" value="1"/>
</dbReference>
<accession>A0A1A9NB56</accession>
<keyword evidence="7 9" id="KW-0472">Membrane</keyword>
<evidence type="ECO:0000313" key="11">
    <source>
        <dbReference type="EMBL" id="OAJ64192.1"/>
    </source>
</evidence>
<evidence type="ECO:0000256" key="6">
    <source>
        <dbReference type="ARBA" id="ARBA00022989"/>
    </source>
</evidence>